<comment type="caution">
    <text evidence="2">The sequence shown here is derived from an EMBL/GenBank/DDBJ whole genome shotgun (WGS) entry which is preliminary data.</text>
</comment>
<reference evidence="2 3" key="1">
    <citation type="submission" date="2024-02" db="EMBL/GenBank/DDBJ databases">
        <title>Discinaceae phylogenomics.</title>
        <authorList>
            <person name="Dirks A.C."/>
            <person name="James T.Y."/>
        </authorList>
    </citation>
    <scope>NUCLEOTIDE SEQUENCE [LARGE SCALE GENOMIC DNA]</scope>
    <source>
        <strain evidence="2 3">ACD0624</strain>
    </source>
</reference>
<sequence length="95" mass="10472">MKYTQLFVIVGVVVPAVMAASLACKDPKHPCQTYNSFLDCSDDFVAALTQCESTGCIEFVVDPIAHCSCDSPLHVCKKYSERTDCSPEYITDLKE</sequence>
<dbReference type="Proteomes" id="UP001447188">
    <property type="component" value="Unassembled WGS sequence"/>
</dbReference>
<proteinExistence type="predicted"/>
<gene>
    <name evidence="2" type="ORF">Q9L58_007959</name>
</gene>
<accession>A0ABR3GAZ9</accession>
<name>A0ABR3GAZ9_9PEZI</name>
<protein>
    <recommendedName>
        <fullName evidence="4">Extracellular membrane protein CFEM domain-containing protein</fullName>
    </recommendedName>
</protein>
<keyword evidence="1" id="KW-0732">Signal</keyword>
<evidence type="ECO:0000313" key="2">
    <source>
        <dbReference type="EMBL" id="KAL0633120.1"/>
    </source>
</evidence>
<feature type="signal peptide" evidence="1">
    <location>
        <begin position="1"/>
        <end position="19"/>
    </location>
</feature>
<evidence type="ECO:0000256" key="1">
    <source>
        <dbReference type="SAM" id="SignalP"/>
    </source>
</evidence>
<dbReference type="EMBL" id="JBBBZM010000136">
    <property type="protein sequence ID" value="KAL0633120.1"/>
    <property type="molecule type" value="Genomic_DNA"/>
</dbReference>
<feature type="chain" id="PRO_5047522473" description="Extracellular membrane protein CFEM domain-containing protein" evidence="1">
    <location>
        <begin position="20"/>
        <end position="95"/>
    </location>
</feature>
<evidence type="ECO:0000313" key="3">
    <source>
        <dbReference type="Proteomes" id="UP001447188"/>
    </source>
</evidence>
<dbReference type="PROSITE" id="PS51257">
    <property type="entry name" value="PROKAR_LIPOPROTEIN"/>
    <property type="match status" value="1"/>
</dbReference>
<keyword evidence="3" id="KW-1185">Reference proteome</keyword>
<organism evidence="2 3">
    <name type="scientific">Discina gigas</name>
    <dbReference type="NCBI Taxonomy" id="1032678"/>
    <lineage>
        <taxon>Eukaryota</taxon>
        <taxon>Fungi</taxon>
        <taxon>Dikarya</taxon>
        <taxon>Ascomycota</taxon>
        <taxon>Pezizomycotina</taxon>
        <taxon>Pezizomycetes</taxon>
        <taxon>Pezizales</taxon>
        <taxon>Discinaceae</taxon>
        <taxon>Discina</taxon>
    </lineage>
</organism>
<evidence type="ECO:0008006" key="4">
    <source>
        <dbReference type="Google" id="ProtNLM"/>
    </source>
</evidence>